<dbReference type="STRING" id="1801990.A2V69_02535"/>
<dbReference type="EMBL" id="MHMT01000020">
    <property type="protein sequence ID" value="OGZ32331.1"/>
    <property type="molecule type" value="Genomic_DNA"/>
</dbReference>
<evidence type="ECO:0000313" key="1">
    <source>
        <dbReference type="EMBL" id="OGZ32331.1"/>
    </source>
</evidence>
<dbReference type="AlphaFoldDB" id="A0A1G2F447"/>
<organism evidence="1 2">
    <name type="scientific">Candidatus Portnoybacteria bacterium RBG_13_40_8</name>
    <dbReference type="NCBI Taxonomy" id="1801990"/>
    <lineage>
        <taxon>Bacteria</taxon>
        <taxon>Candidatus Portnoyibacteriota</taxon>
    </lineage>
</organism>
<sequence length="201" mass="22467">MEKYLAQFRVGGALLTLHGIAVIEDGYGRPVYNQCGTIWKPWENDNPTIKAMVGAILEGDPGPGVEIIIGEGYPGDRKPERTISPFYQNQNKGVKMFSTDRALYVAIKGKVRETWIISWWWAPSGIIHFDEAKNKFRIEEPKTDDKPLVQDMSLNVLPQVTDDGENGDKPGDELDQATKEAIADAQLDHGVAKNGNCRRRE</sequence>
<evidence type="ECO:0000313" key="2">
    <source>
        <dbReference type="Proteomes" id="UP000177810"/>
    </source>
</evidence>
<name>A0A1G2F447_9BACT</name>
<accession>A0A1G2F447</accession>
<comment type="caution">
    <text evidence="1">The sequence shown here is derived from an EMBL/GenBank/DDBJ whole genome shotgun (WGS) entry which is preliminary data.</text>
</comment>
<reference evidence="1 2" key="1">
    <citation type="journal article" date="2016" name="Nat. Commun.">
        <title>Thousands of microbial genomes shed light on interconnected biogeochemical processes in an aquifer system.</title>
        <authorList>
            <person name="Anantharaman K."/>
            <person name="Brown C.T."/>
            <person name="Hug L.A."/>
            <person name="Sharon I."/>
            <person name="Castelle C.J."/>
            <person name="Probst A.J."/>
            <person name="Thomas B.C."/>
            <person name="Singh A."/>
            <person name="Wilkins M.J."/>
            <person name="Karaoz U."/>
            <person name="Brodie E.L."/>
            <person name="Williams K.H."/>
            <person name="Hubbard S.S."/>
            <person name="Banfield J.F."/>
        </authorList>
    </citation>
    <scope>NUCLEOTIDE SEQUENCE [LARGE SCALE GENOMIC DNA]</scope>
</reference>
<protein>
    <submittedName>
        <fullName evidence="1">Uncharacterized protein</fullName>
    </submittedName>
</protein>
<dbReference type="Proteomes" id="UP000177810">
    <property type="component" value="Unassembled WGS sequence"/>
</dbReference>
<gene>
    <name evidence="1" type="ORF">A2V69_02535</name>
</gene>
<proteinExistence type="predicted"/>